<dbReference type="RefSeq" id="WP_264772220.1">
    <property type="nucleotide sequence ID" value="NZ_JAPDOG010000011.1"/>
</dbReference>
<gene>
    <name evidence="12" type="ORF">OM960_12925</name>
</gene>
<dbReference type="InterPro" id="IPR050739">
    <property type="entry name" value="MFP"/>
</dbReference>
<dbReference type="InterPro" id="IPR058982">
    <property type="entry name" value="Beta-barrel_AprE"/>
</dbReference>
<evidence type="ECO:0000313" key="13">
    <source>
        <dbReference type="Proteomes" id="UP001207582"/>
    </source>
</evidence>
<evidence type="ECO:0000256" key="5">
    <source>
        <dbReference type="ARBA" id="ARBA00022519"/>
    </source>
</evidence>
<evidence type="ECO:0000256" key="7">
    <source>
        <dbReference type="ARBA" id="ARBA00022989"/>
    </source>
</evidence>
<dbReference type="Pfam" id="PF26002">
    <property type="entry name" value="Beta-barrel_AprE"/>
    <property type="match status" value="1"/>
</dbReference>
<dbReference type="InterPro" id="IPR010129">
    <property type="entry name" value="T1SS_HlyD"/>
</dbReference>
<dbReference type="EMBL" id="JAPDOG010000011">
    <property type="protein sequence ID" value="MCW3782487.1"/>
    <property type="molecule type" value="Genomic_DNA"/>
</dbReference>
<dbReference type="Proteomes" id="UP001207582">
    <property type="component" value="Unassembled WGS sequence"/>
</dbReference>
<evidence type="ECO:0000256" key="3">
    <source>
        <dbReference type="ARBA" id="ARBA00022448"/>
    </source>
</evidence>
<keyword evidence="13" id="KW-1185">Reference proteome</keyword>
<dbReference type="NCBIfam" id="TIGR01843">
    <property type="entry name" value="type_I_hlyD"/>
    <property type="match status" value="1"/>
</dbReference>
<evidence type="ECO:0000256" key="6">
    <source>
        <dbReference type="ARBA" id="ARBA00022692"/>
    </source>
</evidence>
<evidence type="ECO:0000313" key="12">
    <source>
        <dbReference type="EMBL" id="MCW3782487.1"/>
    </source>
</evidence>
<evidence type="ECO:0000256" key="8">
    <source>
        <dbReference type="ARBA" id="ARBA00023136"/>
    </source>
</evidence>
<dbReference type="PANTHER" id="PTHR30386:SF17">
    <property type="entry name" value="ALKALINE PROTEASE SECRETION PROTEIN APRE"/>
    <property type="match status" value="1"/>
</dbReference>
<dbReference type="InterPro" id="IPR058781">
    <property type="entry name" value="HH_AprE-like"/>
</dbReference>
<comment type="caution">
    <text evidence="12">The sequence shown here is derived from an EMBL/GenBank/DDBJ whole genome shotgun (WGS) entry which is preliminary data.</text>
</comment>
<proteinExistence type="inferred from homology"/>
<keyword evidence="3 9" id="KW-0813">Transport</keyword>
<organism evidence="12 13">
    <name type="scientific">Defluviimonas salinarum</name>
    <dbReference type="NCBI Taxonomy" id="2992147"/>
    <lineage>
        <taxon>Bacteria</taxon>
        <taxon>Pseudomonadati</taxon>
        <taxon>Pseudomonadota</taxon>
        <taxon>Alphaproteobacteria</taxon>
        <taxon>Rhodobacterales</taxon>
        <taxon>Paracoccaceae</taxon>
        <taxon>Albidovulum</taxon>
    </lineage>
</organism>
<evidence type="ECO:0000256" key="2">
    <source>
        <dbReference type="ARBA" id="ARBA00009477"/>
    </source>
</evidence>
<comment type="subcellular location">
    <subcellularLocation>
        <location evidence="1 9">Cell inner membrane</location>
        <topology evidence="1 9">Single-pass membrane protein</topology>
    </subcellularLocation>
</comment>
<dbReference type="Gene3D" id="2.40.50.100">
    <property type="match status" value="1"/>
</dbReference>
<evidence type="ECO:0000256" key="1">
    <source>
        <dbReference type="ARBA" id="ARBA00004377"/>
    </source>
</evidence>
<accession>A0ABT3J486</accession>
<evidence type="ECO:0000259" key="11">
    <source>
        <dbReference type="Pfam" id="PF26002"/>
    </source>
</evidence>
<evidence type="ECO:0000256" key="9">
    <source>
        <dbReference type="RuleBase" id="RU365093"/>
    </source>
</evidence>
<feature type="domain" description="AprE-like beta-barrel" evidence="11">
    <location>
        <begin position="328"/>
        <end position="413"/>
    </location>
</feature>
<keyword evidence="4 9" id="KW-1003">Cell membrane</keyword>
<dbReference type="Gene3D" id="2.40.30.170">
    <property type="match status" value="1"/>
</dbReference>
<keyword evidence="8" id="KW-0472">Membrane</keyword>
<evidence type="ECO:0000259" key="10">
    <source>
        <dbReference type="Pfam" id="PF25994"/>
    </source>
</evidence>
<keyword evidence="7" id="KW-1133">Transmembrane helix</keyword>
<keyword evidence="6" id="KW-0812">Transmembrane</keyword>
<dbReference type="Pfam" id="PF25994">
    <property type="entry name" value="HH_AprE"/>
    <property type="match status" value="1"/>
</dbReference>
<protein>
    <recommendedName>
        <fullName evidence="9">Membrane fusion protein (MFP) family protein</fullName>
    </recommendedName>
</protein>
<name>A0ABT3J486_9RHOB</name>
<evidence type="ECO:0000256" key="4">
    <source>
        <dbReference type="ARBA" id="ARBA00022475"/>
    </source>
</evidence>
<keyword evidence="5 9" id="KW-0997">Cell inner membrane</keyword>
<comment type="similarity">
    <text evidence="2 9">Belongs to the membrane fusion protein (MFP) (TC 8.A.1) family.</text>
</comment>
<dbReference type="PRINTS" id="PR01490">
    <property type="entry name" value="RTXTOXIND"/>
</dbReference>
<dbReference type="PANTHER" id="PTHR30386">
    <property type="entry name" value="MEMBRANE FUSION SUBUNIT OF EMRAB-TOLC MULTIDRUG EFFLUX PUMP"/>
    <property type="match status" value="1"/>
</dbReference>
<reference evidence="12 13" key="1">
    <citation type="submission" date="2022-10" db="EMBL/GenBank/DDBJ databases">
        <title>Defluviimonas sp. CAU 1641 isolated from mud.</title>
        <authorList>
            <person name="Kim W."/>
        </authorList>
    </citation>
    <scope>NUCLEOTIDE SEQUENCE [LARGE SCALE GENOMIC DNA]</scope>
    <source>
        <strain evidence="12 13">CAU 1641</strain>
    </source>
</reference>
<sequence length="437" mass="46875">MKTEPICGAAALRLRPRVIATTILSVLLVAGLAAWSVFGSLSGAVIAQGEIGLESDRLAVQHPDGGVVEEILVDSGQAVRAGAVLVRLDEADLAPEARILEDRLVELRARIARLEAERDGGDEVDFPADLVALAEKVGGAGILDGERELFAARSETERQQEAQMRKREDQVRARIAGLEVQSASLSRQAGLLSEALAIQEDLSAKGVARAGIVREAELAFVEAEGSAGAIEADLAGAREMLAEIGLQILNLGASRRETALSELRDIDVQEAETAERLAAIRARLGRLEIRAPVDGIVHDLRVAGRRAVLSPADPVLFIIPAERSSHLIARIDPRDIDRVMAGQRALLTFPAFSARSLPRVEGEVLRVSPHVMSDARSGARWYEAELRVTAAGLAVLGGRDLVPGMPVEAFFLTREQAPIALMMEPLTRFLSRSMHDG</sequence>
<feature type="domain" description="AprE-like long alpha-helical hairpin" evidence="10">
    <location>
        <begin position="96"/>
        <end position="281"/>
    </location>
</feature>